<dbReference type="EMBL" id="CP010646">
    <property type="protein sequence ID" value="ATG37907.1"/>
    <property type="molecule type" value="Genomic_DNA"/>
</dbReference>
<reference evidence="1 2" key="4">
    <citation type="journal article" date="2018" name="Environ. Microbiol. Rep.">
        <title>Phylogenetic distribution of roseobacticides in the Roseobacter group and their effect on microalgae.</title>
        <authorList>
            <person name="Sonnenschein E.C."/>
            <person name="Phippen C.B."/>
            <person name="Bentzon-Tilia M."/>
            <person name="Rasmussen S.A."/>
            <person name="Nielsen K.F."/>
            <person name="Gram L."/>
        </authorList>
    </citation>
    <scope>NUCLEOTIDE SEQUENCE [LARGE SCALE GENOMIC DNA]</scope>
    <source>
        <strain evidence="1 2">P36</strain>
    </source>
</reference>
<evidence type="ECO:0000313" key="1">
    <source>
        <dbReference type="EMBL" id="ATG37907.1"/>
    </source>
</evidence>
<dbReference type="InterPro" id="IPR005624">
    <property type="entry name" value="PduO/GlcC-like"/>
</dbReference>
<accession>A0ABN5DKD2</accession>
<keyword evidence="1" id="KW-0614">Plasmid</keyword>
<proteinExistence type="predicted"/>
<dbReference type="SUPFAM" id="SSF143744">
    <property type="entry name" value="GlcG-like"/>
    <property type="match status" value="1"/>
</dbReference>
<reference evidence="1 2" key="1">
    <citation type="journal article" date="2017" name="Front. Microbiol.">
        <title>Phaeobacter piscinae sp. nov., a species of the Roseobacter group and potential aquaculture probiont.</title>
        <authorList>
            <person name="Sonnenschein E.C."/>
            <person name="Phippen C.B.W."/>
            <person name="Nielsen K.F."/>
            <person name="Mateiu R.V."/>
            <person name="Melchiorsen J."/>
            <person name="Gram L."/>
            <person name="Overmann J."/>
            <person name="Freese H.M."/>
        </authorList>
    </citation>
    <scope>NUCLEOTIDE SEQUENCE [LARGE SCALE GENOMIC DNA]</scope>
    <source>
        <strain evidence="1 2">P36</strain>
    </source>
</reference>
<name>A0ABN5DKD2_9RHOB</name>
<dbReference type="Proteomes" id="UP000218891">
    <property type="component" value="Plasmid pP36_c"/>
</dbReference>
<geneLocation type="plasmid" evidence="1 2">
    <name>pP36_c</name>
</geneLocation>
<dbReference type="Pfam" id="PF03928">
    <property type="entry name" value="HbpS-like"/>
    <property type="match status" value="1"/>
</dbReference>
<dbReference type="Gene3D" id="3.30.450.150">
    <property type="entry name" value="Haem-degrading domain"/>
    <property type="match status" value="1"/>
</dbReference>
<keyword evidence="2" id="KW-1185">Reference proteome</keyword>
<evidence type="ECO:0000313" key="2">
    <source>
        <dbReference type="Proteomes" id="UP000218891"/>
    </source>
</evidence>
<organism evidence="1 2">
    <name type="scientific">Phaeobacter piscinae</name>
    <dbReference type="NCBI Taxonomy" id="1580596"/>
    <lineage>
        <taxon>Bacteria</taxon>
        <taxon>Pseudomonadati</taxon>
        <taxon>Pseudomonadota</taxon>
        <taxon>Alphaproteobacteria</taxon>
        <taxon>Rhodobacterales</taxon>
        <taxon>Roseobacteraceae</taxon>
        <taxon>Phaeobacter</taxon>
    </lineage>
</organism>
<dbReference type="RefSeq" id="WP_244906685.1">
    <property type="nucleotide sequence ID" value="NZ_CP010646.1"/>
</dbReference>
<protein>
    <submittedName>
        <fullName evidence="1">Uncharacterized protein</fullName>
    </submittedName>
</protein>
<reference evidence="1 2" key="2">
    <citation type="journal article" date="2017" name="Genome Biol. Evol.">
        <title>Trajectories and Drivers of Genome Evolution in Surface-Associated Marine Phaeobacter.</title>
        <authorList>
            <person name="Freese H.M."/>
            <person name="Sikorski J."/>
            <person name="Bunk B."/>
            <person name="Scheuner C."/>
            <person name="Meier-Kolthoff J.P."/>
            <person name="Sproer C."/>
            <person name="Gram L."/>
            <person name="Overmann J."/>
        </authorList>
    </citation>
    <scope>NUCLEOTIDE SEQUENCE [LARGE SCALE GENOMIC DNA]</scope>
    <source>
        <strain evidence="1 2">P36</strain>
    </source>
</reference>
<gene>
    <name evidence="1" type="ORF">PhaeoP36_03831</name>
</gene>
<reference evidence="1 2" key="3">
    <citation type="journal article" date="2017" name="Int. J. Syst. Evol. Microbiol.">
        <title>Adaptation of Surface-Associated Bacteria to the Open Ocean: A Genomically Distinct Subpopulation of Phaeobacter gallaeciensis Colonizes Pacific Mesozooplankton.</title>
        <authorList>
            <person name="Freese H.M."/>
            <person name="Methner A."/>
            <person name="Overmann J."/>
        </authorList>
    </citation>
    <scope>NUCLEOTIDE SEQUENCE [LARGE SCALE GENOMIC DNA]</scope>
    <source>
        <strain evidence="1 2">P36</strain>
    </source>
</reference>
<sequence length="100" mass="10792">MRQSRACGHRLCCRRSGRLVYFQRGDGTGANTIHPRFHKAYTSASLKIPTSVLNQAPDADGYSQLGKMEDGILLLTGAPDPNIEEGCGEVGIKQVMDAGE</sequence>
<dbReference type="InterPro" id="IPR038084">
    <property type="entry name" value="PduO/GlcC-like_sf"/>
</dbReference>